<dbReference type="EMBL" id="KZ305020">
    <property type="protein sequence ID" value="PIA61015.1"/>
    <property type="molecule type" value="Genomic_DNA"/>
</dbReference>
<accession>A0A2G5EZ23</accession>
<protein>
    <submittedName>
        <fullName evidence="2">Uncharacterized protein</fullName>
    </submittedName>
</protein>
<evidence type="ECO:0000256" key="1">
    <source>
        <dbReference type="SAM" id="Phobius"/>
    </source>
</evidence>
<sequence length="177" mass="20070">EEEFEVNTIKFFLHIFCSVMADENNPPTTNLGRINTNLKRIQTHLPLLLFCASQIVKLVLSILSVIYKIRADGASGREMTNVYANDLHIAMAVFMCNFFEGLSSRNAIDSIVSTLHCISDVSAIHYSIRSPNIPKWPYLLSYFCPVADIIIAALHLITALRRNKHLLELVLLKRLQQ</sequence>
<dbReference type="Proteomes" id="UP000230069">
    <property type="component" value="Unassembled WGS sequence"/>
</dbReference>
<feature type="transmembrane region" description="Helical" evidence="1">
    <location>
        <begin position="47"/>
        <end position="67"/>
    </location>
</feature>
<reference evidence="2 3" key="1">
    <citation type="submission" date="2017-09" db="EMBL/GenBank/DDBJ databases">
        <title>WGS assembly of Aquilegia coerulea Goldsmith.</title>
        <authorList>
            <person name="Hodges S."/>
            <person name="Kramer E."/>
            <person name="Nordborg M."/>
            <person name="Tomkins J."/>
            <person name="Borevitz J."/>
            <person name="Derieg N."/>
            <person name="Yan J."/>
            <person name="Mihaltcheva S."/>
            <person name="Hayes R.D."/>
            <person name="Rokhsar D."/>
        </authorList>
    </citation>
    <scope>NUCLEOTIDE SEQUENCE [LARGE SCALE GENOMIC DNA]</scope>
    <source>
        <strain evidence="3">cv. Goldsmith</strain>
    </source>
</reference>
<proteinExistence type="predicted"/>
<keyword evidence="1" id="KW-1133">Transmembrane helix</keyword>
<evidence type="ECO:0000313" key="3">
    <source>
        <dbReference type="Proteomes" id="UP000230069"/>
    </source>
</evidence>
<organism evidence="2 3">
    <name type="scientific">Aquilegia coerulea</name>
    <name type="common">Rocky mountain columbine</name>
    <dbReference type="NCBI Taxonomy" id="218851"/>
    <lineage>
        <taxon>Eukaryota</taxon>
        <taxon>Viridiplantae</taxon>
        <taxon>Streptophyta</taxon>
        <taxon>Embryophyta</taxon>
        <taxon>Tracheophyta</taxon>
        <taxon>Spermatophyta</taxon>
        <taxon>Magnoliopsida</taxon>
        <taxon>Ranunculales</taxon>
        <taxon>Ranunculaceae</taxon>
        <taxon>Thalictroideae</taxon>
        <taxon>Aquilegia</taxon>
    </lineage>
</organism>
<keyword evidence="1" id="KW-0472">Membrane</keyword>
<evidence type="ECO:0000313" key="2">
    <source>
        <dbReference type="EMBL" id="PIA61015.1"/>
    </source>
</evidence>
<name>A0A2G5EZ23_AQUCA</name>
<keyword evidence="1" id="KW-0812">Transmembrane</keyword>
<dbReference type="AlphaFoldDB" id="A0A2G5EZ23"/>
<gene>
    <name evidence="2" type="ORF">AQUCO_00300502v1</name>
</gene>
<feature type="non-terminal residue" evidence="2">
    <location>
        <position position="1"/>
    </location>
</feature>
<keyword evidence="3" id="KW-1185">Reference proteome</keyword>
<feature type="transmembrane region" description="Helical" evidence="1">
    <location>
        <begin position="139"/>
        <end position="160"/>
    </location>
</feature>